<sequence length="70" mass="7808">MGSPQISASVLDALLNASKHLDSIFQMSYCEFMISTPPFYSVFFQGSAHGDSQSLSRPVELRCNFRCNQN</sequence>
<gene>
    <name evidence="1" type="ORF">Scep_016305</name>
</gene>
<name>A0AAP0IMK8_9MAGN</name>
<accession>A0AAP0IMK8</accession>
<evidence type="ECO:0000313" key="1">
    <source>
        <dbReference type="EMBL" id="KAK9118212.1"/>
    </source>
</evidence>
<keyword evidence="2" id="KW-1185">Reference proteome</keyword>
<comment type="caution">
    <text evidence="1">The sequence shown here is derived from an EMBL/GenBank/DDBJ whole genome shotgun (WGS) entry which is preliminary data.</text>
</comment>
<reference evidence="1 2" key="1">
    <citation type="submission" date="2024-01" db="EMBL/GenBank/DDBJ databases">
        <title>Genome assemblies of Stephania.</title>
        <authorList>
            <person name="Yang L."/>
        </authorList>
    </citation>
    <scope>NUCLEOTIDE SEQUENCE [LARGE SCALE GENOMIC DNA]</scope>
    <source>
        <strain evidence="1">JXDWG</strain>
        <tissue evidence="1">Leaf</tissue>
    </source>
</reference>
<organism evidence="1 2">
    <name type="scientific">Stephania cephalantha</name>
    <dbReference type="NCBI Taxonomy" id="152367"/>
    <lineage>
        <taxon>Eukaryota</taxon>
        <taxon>Viridiplantae</taxon>
        <taxon>Streptophyta</taxon>
        <taxon>Embryophyta</taxon>
        <taxon>Tracheophyta</taxon>
        <taxon>Spermatophyta</taxon>
        <taxon>Magnoliopsida</taxon>
        <taxon>Ranunculales</taxon>
        <taxon>Menispermaceae</taxon>
        <taxon>Menispermoideae</taxon>
        <taxon>Cissampelideae</taxon>
        <taxon>Stephania</taxon>
    </lineage>
</organism>
<evidence type="ECO:0000313" key="2">
    <source>
        <dbReference type="Proteomes" id="UP001419268"/>
    </source>
</evidence>
<dbReference type="EMBL" id="JBBNAG010000007">
    <property type="protein sequence ID" value="KAK9118212.1"/>
    <property type="molecule type" value="Genomic_DNA"/>
</dbReference>
<dbReference type="AlphaFoldDB" id="A0AAP0IMK8"/>
<dbReference type="Proteomes" id="UP001419268">
    <property type="component" value="Unassembled WGS sequence"/>
</dbReference>
<proteinExistence type="predicted"/>
<protein>
    <submittedName>
        <fullName evidence="1">Uncharacterized protein</fullName>
    </submittedName>
</protein>